<feature type="domain" description="Zn(2)-C6 fungal-type" evidence="3">
    <location>
        <begin position="27"/>
        <end position="75"/>
    </location>
</feature>
<keyword evidence="5" id="KW-1185">Reference proteome</keyword>
<dbReference type="Gene3D" id="4.10.240.10">
    <property type="entry name" value="Zn(2)-C6 fungal-type DNA-binding domain"/>
    <property type="match status" value="1"/>
</dbReference>
<reference evidence="4" key="1">
    <citation type="journal article" date="2021" name="Nat. Commun.">
        <title>Genetic determinants of endophytism in the Arabidopsis root mycobiome.</title>
        <authorList>
            <person name="Mesny F."/>
            <person name="Miyauchi S."/>
            <person name="Thiergart T."/>
            <person name="Pickel B."/>
            <person name="Atanasova L."/>
            <person name="Karlsson M."/>
            <person name="Huettel B."/>
            <person name="Barry K.W."/>
            <person name="Haridas S."/>
            <person name="Chen C."/>
            <person name="Bauer D."/>
            <person name="Andreopoulos W."/>
            <person name="Pangilinan J."/>
            <person name="LaButti K."/>
            <person name="Riley R."/>
            <person name="Lipzen A."/>
            <person name="Clum A."/>
            <person name="Drula E."/>
            <person name="Henrissat B."/>
            <person name="Kohler A."/>
            <person name="Grigoriev I.V."/>
            <person name="Martin F.M."/>
            <person name="Hacquard S."/>
        </authorList>
    </citation>
    <scope>NUCLEOTIDE SEQUENCE</scope>
    <source>
        <strain evidence="4">MPI-SDFR-AT-0117</strain>
    </source>
</reference>
<dbReference type="EMBL" id="JAGSXJ010000016">
    <property type="protein sequence ID" value="KAH6684905.1"/>
    <property type="molecule type" value="Genomic_DNA"/>
</dbReference>
<evidence type="ECO:0000259" key="3">
    <source>
        <dbReference type="SMART" id="SM00066"/>
    </source>
</evidence>
<dbReference type="GO" id="GO:0008270">
    <property type="term" value="F:zinc ion binding"/>
    <property type="evidence" value="ECO:0007669"/>
    <property type="project" value="InterPro"/>
</dbReference>
<sequence length="435" mass="48808">MSSQFQVISFGESAPKVREQKKRKFHVKTRAGCIGCKTKRVKVGSSCDESRPACRRCVRNSRPCLYDTTGLTSARPTRSPGEGSDASSDPDLVLVPSPRRLSAHSTVQAVLPVDCATKFGGTPAGVLLEFFNEHHEHMLSGAPLGTVWDMACRYPHLLTGILSASACFLRHHSTNPAPHRVAEIYQQSLTVRSFQASLEAPLTKERSDALLMTCIFLNLLAMTDLHDDDPATSWVFSSDPGRLGWINILLGFRPLFMVSLHFMRQSILLPLYEKSDGPLKEAAGDEMFTIPLPQAWERFKALDPRDGDILDEAIHALYATRFIPAEMENVNAYMQFFGRLETPFRDMLLRGDERAMWMFGYWLGLLGRLDAWFTRRRVVRDYTAIVMWLLGLALDEREGDEGDMWRELLVDLQGLRVDWHPSNLGTSTAGNTASA</sequence>
<dbReference type="InterPro" id="IPR001138">
    <property type="entry name" value="Zn2Cys6_DnaBD"/>
</dbReference>
<name>A0A9P9AA72_9PEZI</name>
<gene>
    <name evidence="4" type="ORF">F5X68DRAFT_233341</name>
</gene>
<dbReference type="Pfam" id="PF00172">
    <property type="entry name" value="Zn_clus"/>
    <property type="match status" value="1"/>
</dbReference>
<evidence type="ECO:0000256" key="2">
    <source>
        <dbReference type="SAM" id="MobiDB-lite"/>
    </source>
</evidence>
<dbReference type="InterPro" id="IPR053157">
    <property type="entry name" value="Sterol_Uptake_Regulator"/>
</dbReference>
<evidence type="ECO:0000256" key="1">
    <source>
        <dbReference type="ARBA" id="ARBA00023242"/>
    </source>
</evidence>
<dbReference type="PANTHER" id="PTHR47784">
    <property type="entry name" value="STEROL UPTAKE CONTROL PROTEIN 2"/>
    <property type="match status" value="1"/>
</dbReference>
<feature type="region of interest" description="Disordered" evidence="2">
    <location>
        <begin position="69"/>
        <end position="93"/>
    </location>
</feature>
<dbReference type="PANTHER" id="PTHR47784:SF9">
    <property type="entry name" value="ZN(II)2CYS6 TRANSCRIPTION FACTOR (EUROFUNG)"/>
    <property type="match status" value="1"/>
</dbReference>
<comment type="caution">
    <text evidence="4">The sequence shown here is derived from an EMBL/GenBank/DDBJ whole genome shotgun (WGS) entry which is preliminary data.</text>
</comment>
<dbReference type="GO" id="GO:0001228">
    <property type="term" value="F:DNA-binding transcription activator activity, RNA polymerase II-specific"/>
    <property type="evidence" value="ECO:0007669"/>
    <property type="project" value="TreeGrafter"/>
</dbReference>
<accession>A0A9P9AA72</accession>
<dbReference type="OrthoDB" id="648861at2759"/>
<dbReference type="Proteomes" id="UP000770015">
    <property type="component" value="Unassembled WGS sequence"/>
</dbReference>
<keyword evidence="1" id="KW-0539">Nucleus</keyword>
<dbReference type="AlphaFoldDB" id="A0A9P9AA72"/>
<dbReference type="SUPFAM" id="SSF57701">
    <property type="entry name" value="Zn2/Cys6 DNA-binding domain"/>
    <property type="match status" value="1"/>
</dbReference>
<protein>
    <recommendedName>
        <fullName evidence="3">Zn(2)-C6 fungal-type domain-containing protein</fullName>
    </recommendedName>
</protein>
<evidence type="ECO:0000313" key="5">
    <source>
        <dbReference type="Proteomes" id="UP000770015"/>
    </source>
</evidence>
<dbReference type="InterPro" id="IPR036864">
    <property type="entry name" value="Zn2-C6_fun-type_DNA-bd_sf"/>
</dbReference>
<organism evidence="4 5">
    <name type="scientific">Plectosphaerella plurivora</name>
    <dbReference type="NCBI Taxonomy" id="936078"/>
    <lineage>
        <taxon>Eukaryota</taxon>
        <taxon>Fungi</taxon>
        <taxon>Dikarya</taxon>
        <taxon>Ascomycota</taxon>
        <taxon>Pezizomycotina</taxon>
        <taxon>Sordariomycetes</taxon>
        <taxon>Hypocreomycetidae</taxon>
        <taxon>Glomerellales</taxon>
        <taxon>Plectosphaerellaceae</taxon>
        <taxon>Plectosphaerella</taxon>
    </lineage>
</organism>
<dbReference type="CDD" id="cd00067">
    <property type="entry name" value="GAL4"/>
    <property type="match status" value="1"/>
</dbReference>
<evidence type="ECO:0000313" key="4">
    <source>
        <dbReference type="EMBL" id="KAH6684905.1"/>
    </source>
</evidence>
<dbReference type="SMART" id="SM00066">
    <property type="entry name" value="GAL4"/>
    <property type="match status" value="1"/>
</dbReference>
<proteinExistence type="predicted"/>